<dbReference type="EMBL" id="AP004038">
    <property type="protein sequence ID" value="BAD15475.1"/>
    <property type="molecule type" value="Genomic_DNA"/>
</dbReference>
<reference evidence="4" key="4">
    <citation type="journal article" date="2008" name="Nucleic Acids Res.">
        <title>The rice annotation project database (RAP-DB): 2008 update.</title>
        <authorList>
            <consortium name="The rice annotation project (RAP)"/>
        </authorList>
    </citation>
    <scope>GENOME REANNOTATION</scope>
    <source>
        <strain evidence="4">cv. Nipponbare</strain>
    </source>
</reference>
<evidence type="ECO:0000313" key="4">
    <source>
        <dbReference type="Proteomes" id="UP000000763"/>
    </source>
</evidence>
<sequence length="230" mass="24598">MAEMRRECSQERKREPTSLLHHHCRHHRFAARASSSASAATTGTKTLSTSRKTKSGGGSDGEGDVGEVDGREEAARVRLAGGGGRKQPAYDPAANSPPAASPLPAAASSRAPSTAREGGLDGEGWKAWRRGRAREAGEEQIHAPVAVAIPIPSSPQADVAIPTLSFVAAPPKLMSLSLADSLRHLLPPHAVGICVVDGKEGKGKRRKEKEERGEREREEEEYILLLWVHC</sequence>
<proteinExistence type="predicted"/>
<reference evidence="3" key="2">
    <citation type="submission" date="2002-02" db="EMBL/GenBank/DDBJ databases">
        <title>Oryza sativa nipponbare(GA3) genomic DNA, chromosome 2, PAC clone:P0451A10.</title>
        <authorList>
            <person name="Sasaki T."/>
            <person name="Matsumoto T."/>
            <person name="Yamamoto K."/>
        </authorList>
    </citation>
    <scope>NUCLEOTIDE SEQUENCE</scope>
</reference>
<feature type="compositionally biased region" description="Basic and acidic residues" evidence="1">
    <location>
        <begin position="1"/>
        <end position="16"/>
    </location>
</feature>
<name>Q6ZI43_ORYSJ</name>
<feature type="compositionally biased region" description="Basic residues" evidence="1">
    <location>
        <begin position="20"/>
        <end position="30"/>
    </location>
</feature>
<protein>
    <submittedName>
        <fullName evidence="2">Uncharacterized protein</fullName>
    </submittedName>
</protein>
<accession>Q6ZI43</accession>
<feature type="compositionally biased region" description="Low complexity" evidence="1">
    <location>
        <begin position="31"/>
        <end position="50"/>
    </location>
</feature>
<feature type="compositionally biased region" description="Low complexity" evidence="1">
    <location>
        <begin position="89"/>
        <end position="115"/>
    </location>
</feature>
<reference evidence="2" key="1">
    <citation type="submission" date="2001-08" db="EMBL/GenBank/DDBJ databases">
        <title>Oryza sativa nipponbare(GA3) genomic DNA, chromosome 2, BAC clone:OJ1004_H01.</title>
        <authorList>
            <person name="Sasaki T."/>
            <person name="Matsumoto T."/>
            <person name="Yamamoto K."/>
        </authorList>
    </citation>
    <scope>NUCLEOTIDE SEQUENCE</scope>
</reference>
<dbReference type="Proteomes" id="UP000000763">
    <property type="component" value="Chromosome 2"/>
</dbReference>
<evidence type="ECO:0000313" key="2">
    <source>
        <dbReference type="EMBL" id="BAD15475.1"/>
    </source>
</evidence>
<dbReference type="EMBL" id="AP004775">
    <property type="protein sequence ID" value="BAD33271.1"/>
    <property type="molecule type" value="Genomic_DNA"/>
</dbReference>
<evidence type="ECO:0000313" key="3">
    <source>
        <dbReference type="EMBL" id="BAD33271.1"/>
    </source>
</evidence>
<dbReference type="AlphaFoldDB" id="Q6ZI43"/>
<gene>
    <name evidence="2" type="ORF">OJ1004_H01.3</name>
    <name evidence="3" type="ORF">P0451A10.36</name>
</gene>
<feature type="region of interest" description="Disordered" evidence="1">
    <location>
        <begin position="198"/>
        <end position="218"/>
    </location>
</feature>
<evidence type="ECO:0000256" key="1">
    <source>
        <dbReference type="SAM" id="MobiDB-lite"/>
    </source>
</evidence>
<feature type="region of interest" description="Disordered" evidence="1">
    <location>
        <begin position="1"/>
        <end position="125"/>
    </location>
</feature>
<reference evidence="4" key="3">
    <citation type="journal article" date="2005" name="Nature">
        <title>The map-based sequence of the rice genome.</title>
        <authorList>
            <consortium name="International rice genome sequencing project (IRGSP)"/>
            <person name="Matsumoto T."/>
            <person name="Wu J."/>
            <person name="Kanamori H."/>
            <person name="Katayose Y."/>
            <person name="Fujisawa M."/>
            <person name="Namiki N."/>
            <person name="Mizuno H."/>
            <person name="Yamamoto K."/>
            <person name="Antonio B.A."/>
            <person name="Baba T."/>
            <person name="Sakata K."/>
            <person name="Nagamura Y."/>
            <person name="Aoki H."/>
            <person name="Arikawa K."/>
            <person name="Arita K."/>
            <person name="Bito T."/>
            <person name="Chiden Y."/>
            <person name="Fujitsuka N."/>
            <person name="Fukunaka R."/>
            <person name="Hamada M."/>
            <person name="Harada C."/>
            <person name="Hayashi A."/>
            <person name="Hijishita S."/>
            <person name="Honda M."/>
            <person name="Hosokawa S."/>
            <person name="Ichikawa Y."/>
            <person name="Idonuma A."/>
            <person name="Iijima M."/>
            <person name="Ikeda M."/>
            <person name="Ikeno M."/>
            <person name="Ito K."/>
            <person name="Ito S."/>
            <person name="Ito T."/>
            <person name="Ito Y."/>
            <person name="Ito Y."/>
            <person name="Iwabuchi A."/>
            <person name="Kamiya K."/>
            <person name="Karasawa W."/>
            <person name="Kurita K."/>
            <person name="Katagiri S."/>
            <person name="Kikuta A."/>
            <person name="Kobayashi H."/>
            <person name="Kobayashi N."/>
            <person name="Machita K."/>
            <person name="Maehara T."/>
            <person name="Masukawa M."/>
            <person name="Mizubayashi T."/>
            <person name="Mukai Y."/>
            <person name="Nagasaki H."/>
            <person name="Nagata Y."/>
            <person name="Naito S."/>
            <person name="Nakashima M."/>
            <person name="Nakama Y."/>
            <person name="Nakamichi Y."/>
            <person name="Nakamura M."/>
            <person name="Meguro A."/>
            <person name="Negishi M."/>
            <person name="Ohta I."/>
            <person name="Ohta T."/>
            <person name="Okamoto M."/>
            <person name="Ono N."/>
            <person name="Saji S."/>
            <person name="Sakaguchi M."/>
            <person name="Sakai K."/>
            <person name="Shibata M."/>
            <person name="Shimokawa T."/>
            <person name="Song J."/>
            <person name="Takazaki Y."/>
            <person name="Terasawa K."/>
            <person name="Tsugane M."/>
            <person name="Tsuji K."/>
            <person name="Ueda S."/>
            <person name="Waki K."/>
            <person name="Yamagata H."/>
            <person name="Yamamoto M."/>
            <person name="Yamamoto S."/>
            <person name="Yamane H."/>
            <person name="Yoshiki S."/>
            <person name="Yoshihara R."/>
            <person name="Yukawa K."/>
            <person name="Zhong H."/>
            <person name="Yano M."/>
            <person name="Yuan Q."/>
            <person name="Ouyang S."/>
            <person name="Liu J."/>
            <person name="Jones K.M."/>
            <person name="Gansberger K."/>
            <person name="Moffat K."/>
            <person name="Hill J."/>
            <person name="Bera J."/>
            <person name="Fadrosh D."/>
            <person name="Jin S."/>
            <person name="Johri S."/>
            <person name="Kim M."/>
            <person name="Overton L."/>
            <person name="Reardon M."/>
            <person name="Tsitrin T."/>
            <person name="Vuong H."/>
            <person name="Weaver B."/>
            <person name="Ciecko A."/>
            <person name="Tallon L."/>
            <person name="Jackson J."/>
            <person name="Pai G."/>
            <person name="Aken S.V."/>
            <person name="Utterback T."/>
            <person name="Reidmuller S."/>
            <person name="Feldblyum T."/>
            <person name="Hsiao J."/>
            <person name="Zismann V."/>
            <person name="Iobst S."/>
            <person name="de Vazeille A.R."/>
            <person name="Buell C.R."/>
            <person name="Ying K."/>
            <person name="Li Y."/>
            <person name="Lu T."/>
            <person name="Huang Y."/>
            <person name="Zhao Q."/>
            <person name="Feng Q."/>
            <person name="Zhang L."/>
            <person name="Zhu J."/>
            <person name="Weng Q."/>
            <person name="Mu J."/>
            <person name="Lu Y."/>
            <person name="Fan D."/>
            <person name="Liu Y."/>
            <person name="Guan J."/>
            <person name="Zhang Y."/>
            <person name="Yu S."/>
            <person name="Liu X."/>
            <person name="Zhang Y."/>
            <person name="Hong G."/>
            <person name="Han B."/>
            <person name="Choisne N."/>
            <person name="Demange N."/>
            <person name="Orjeda G."/>
            <person name="Samain S."/>
            <person name="Cattolico L."/>
            <person name="Pelletier E."/>
            <person name="Couloux A."/>
            <person name="Segurens B."/>
            <person name="Wincker P."/>
            <person name="D'Hont A."/>
            <person name="Scarpelli C."/>
            <person name="Weissenbach J."/>
            <person name="Salanoubat M."/>
            <person name="Quetier F."/>
            <person name="Yu Y."/>
            <person name="Kim H.R."/>
            <person name="Rambo T."/>
            <person name="Currie J."/>
            <person name="Collura K."/>
            <person name="Luo M."/>
            <person name="Yang T."/>
            <person name="Ammiraju J.S.S."/>
            <person name="Engler F."/>
            <person name="Soderlund C."/>
            <person name="Wing R.A."/>
            <person name="Palmer L.E."/>
            <person name="de la Bastide M."/>
            <person name="Spiegel L."/>
            <person name="Nascimento L."/>
            <person name="Zutavern T."/>
            <person name="O'Shaughnessy A."/>
            <person name="Dike S."/>
            <person name="Dedhia N."/>
            <person name="Preston R."/>
            <person name="Balija V."/>
            <person name="McCombie W.R."/>
            <person name="Chow T."/>
            <person name="Chen H."/>
            <person name="Chung M."/>
            <person name="Chen C."/>
            <person name="Shaw J."/>
            <person name="Wu H."/>
            <person name="Hsiao K."/>
            <person name="Chao Y."/>
            <person name="Chu M."/>
            <person name="Cheng C."/>
            <person name="Hour A."/>
            <person name="Lee P."/>
            <person name="Lin S."/>
            <person name="Lin Y."/>
            <person name="Liou J."/>
            <person name="Liu S."/>
            <person name="Hsing Y."/>
            <person name="Raghuvanshi S."/>
            <person name="Mohanty A."/>
            <person name="Bharti A.K."/>
            <person name="Gaur A."/>
            <person name="Gupta V."/>
            <person name="Kumar D."/>
            <person name="Ravi V."/>
            <person name="Vij S."/>
            <person name="Kapur A."/>
            <person name="Khurana P."/>
            <person name="Khurana P."/>
            <person name="Khurana J.P."/>
            <person name="Tyagi A.K."/>
            <person name="Gaikwad K."/>
            <person name="Singh A."/>
            <person name="Dalal V."/>
            <person name="Srivastava S."/>
            <person name="Dixit A."/>
            <person name="Pal A.K."/>
            <person name="Ghazi I.A."/>
            <person name="Yadav M."/>
            <person name="Pandit A."/>
            <person name="Bhargava A."/>
            <person name="Sureshbabu K."/>
            <person name="Batra K."/>
            <person name="Sharma T.R."/>
            <person name="Mohapatra T."/>
            <person name="Singh N.K."/>
            <person name="Messing J."/>
            <person name="Nelson A.B."/>
            <person name="Fuks G."/>
            <person name="Kavchok S."/>
            <person name="Keizer G."/>
            <person name="Linton E."/>
            <person name="Llaca V."/>
            <person name="Song R."/>
            <person name="Tanyolac B."/>
            <person name="Young S."/>
            <person name="Ho-Il K."/>
            <person name="Hahn J.H."/>
            <person name="Sangsakoo G."/>
            <person name="Vanavichit A."/>
            <person name="de Mattos Luiz.A.T."/>
            <person name="Zimmer P.D."/>
            <person name="Malone G."/>
            <person name="Dellagostin O."/>
            <person name="de Oliveira A.C."/>
            <person name="Bevan M."/>
            <person name="Bancroft I."/>
            <person name="Minx P."/>
            <person name="Cordum H."/>
            <person name="Wilson R."/>
            <person name="Cheng Z."/>
            <person name="Jin W."/>
            <person name="Jiang J."/>
            <person name="Leong S.A."/>
            <person name="Iwama H."/>
            <person name="Gojobori T."/>
            <person name="Itoh T."/>
            <person name="Niimura Y."/>
            <person name="Fujii Y."/>
            <person name="Habara T."/>
            <person name="Sakai H."/>
            <person name="Sato Y."/>
            <person name="Wilson G."/>
            <person name="Kumar K."/>
            <person name="McCouch S."/>
            <person name="Juretic N."/>
            <person name="Hoen D."/>
            <person name="Wright S."/>
            <person name="Bruskiewich R."/>
            <person name="Bureau T."/>
            <person name="Miyao A."/>
            <person name="Hirochika H."/>
            <person name="Nishikawa T."/>
            <person name="Kadowaki K."/>
            <person name="Sugiura M."/>
            <person name="Burr B."/>
            <person name="Sasaki T."/>
        </authorList>
    </citation>
    <scope>NUCLEOTIDE SEQUENCE [LARGE SCALE GENOMIC DNA]</scope>
    <source>
        <strain evidence="4">cv. Nipponbare</strain>
    </source>
</reference>
<organism evidence="2 4">
    <name type="scientific">Oryza sativa subsp. japonica</name>
    <name type="common">Rice</name>
    <dbReference type="NCBI Taxonomy" id="39947"/>
    <lineage>
        <taxon>Eukaryota</taxon>
        <taxon>Viridiplantae</taxon>
        <taxon>Streptophyta</taxon>
        <taxon>Embryophyta</taxon>
        <taxon>Tracheophyta</taxon>
        <taxon>Spermatophyta</taxon>
        <taxon>Magnoliopsida</taxon>
        <taxon>Liliopsida</taxon>
        <taxon>Poales</taxon>
        <taxon>Poaceae</taxon>
        <taxon>BOP clade</taxon>
        <taxon>Oryzoideae</taxon>
        <taxon>Oryzeae</taxon>
        <taxon>Oryzinae</taxon>
        <taxon>Oryza</taxon>
        <taxon>Oryza sativa</taxon>
    </lineage>
</organism>